<sequence>MNIDDTEGHSVRSTGFLTVFKRGCIRCGPVDSRAKKMGIKTGVTFWNLIFFMMVTCVRGKLSVSKSYSEVLHQCVYGWERAWSGCRERRHAGWFQIITIRKLLITGDVGNLK</sequence>
<reference evidence="1" key="2">
    <citation type="submission" date="2025-09" db="UniProtKB">
        <authorList>
            <consortium name="Ensembl"/>
        </authorList>
    </citation>
    <scope>IDENTIFICATION</scope>
</reference>
<evidence type="ECO:0000313" key="1">
    <source>
        <dbReference type="Ensembl" id="ENSSGRP00000009859.1"/>
    </source>
</evidence>
<accession>A0A672KJQ9</accession>
<keyword evidence="2" id="KW-1185">Reference proteome</keyword>
<dbReference type="InParanoid" id="A0A672KJQ9"/>
<reference evidence="1" key="1">
    <citation type="submission" date="2025-08" db="UniProtKB">
        <authorList>
            <consortium name="Ensembl"/>
        </authorList>
    </citation>
    <scope>IDENTIFICATION</scope>
</reference>
<proteinExistence type="predicted"/>
<name>A0A672KJQ9_SINGR</name>
<dbReference type="AlphaFoldDB" id="A0A672KJQ9"/>
<dbReference type="Proteomes" id="UP000472262">
    <property type="component" value="Unassembled WGS sequence"/>
</dbReference>
<evidence type="ECO:0000313" key="2">
    <source>
        <dbReference type="Proteomes" id="UP000472262"/>
    </source>
</evidence>
<protein>
    <submittedName>
        <fullName evidence="1">Uncharacterized protein</fullName>
    </submittedName>
</protein>
<dbReference type="Ensembl" id="ENSSGRT00000010729.1">
    <property type="protein sequence ID" value="ENSSGRP00000009859.1"/>
    <property type="gene ID" value="ENSSGRG00000006597.1"/>
</dbReference>
<organism evidence="1 2">
    <name type="scientific">Sinocyclocheilus grahami</name>
    <name type="common">Dianchi golden-line fish</name>
    <name type="synonym">Barbus grahami</name>
    <dbReference type="NCBI Taxonomy" id="75366"/>
    <lineage>
        <taxon>Eukaryota</taxon>
        <taxon>Metazoa</taxon>
        <taxon>Chordata</taxon>
        <taxon>Craniata</taxon>
        <taxon>Vertebrata</taxon>
        <taxon>Euteleostomi</taxon>
        <taxon>Actinopterygii</taxon>
        <taxon>Neopterygii</taxon>
        <taxon>Teleostei</taxon>
        <taxon>Ostariophysi</taxon>
        <taxon>Cypriniformes</taxon>
        <taxon>Cyprinidae</taxon>
        <taxon>Cyprininae</taxon>
        <taxon>Sinocyclocheilus</taxon>
    </lineage>
</organism>